<dbReference type="WBParaSite" id="MBELARI_LOCUS14762">
    <property type="protein sequence ID" value="MBELARI_LOCUS14762"/>
    <property type="gene ID" value="MBELARI_LOCUS14762"/>
</dbReference>
<dbReference type="Pfam" id="PF16470">
    <property type="entry name" value="S8_pro-domain"/>
    <property type="match status" value="1"/>
</dbReference>
<feature type="active site" description="Charge relay system" evidence="12 13">
    <location>
        <position position="198"/>
    </location>
</feature>
<keyword evidence="5 15" id="KW-0732">Signal</keyword>
<evidence type="ECO:0000256" key="13">
    <source>
        <dbReference type="PROSITE-ProRule" id="PRU01240"/>
    </source>
</evidence>
<dbReference type="Gene3D" id="3.30.70.850">
    <property type="entry name" value="Peptidase S8, pro-domain"/>
    <property type="match status" value="1"/>
</dbReference>
<proteinExistence type="inferred from homology"/>
<keyword evidence="9" id="KW-0865">Zymogen</keyword>
<comment type="similarity">
    <text evidence="2">Belongs to the peptidase S8 family. Furin subfamily.</text>
</comment>
<dbReference type="PRINTS" id="PR00723">
    <property type="entry name" value="SUBTILISIN"/>
</dbReference>
<dbReference type="FunFam" id="3.40.50.200:FF:000001">
    <property type="entry name" value="Furin 2, isoform B"/>
    <property type="match status" value="1"/>
</dbReference>
<dbReference type="SUPFAM" id="SSF54897">
    <property type="entry name" value="Protease propeptides/inhibitors"/>
    <property type="match status" value="1"/>
</dbReference>
<evidence type="ECO:0000256" key="6">
    <source>
        <dbReference type="ARBA" id="ARBA00022801"/>
    </source>
</evidence>
<dbReference type="PROSITE" id="PS00136">
    <property type="entry name" value="SUBTILASE_ASP"/>
    <property type="match status" value="1"/>
</dbReference>
<dbReference type="PANTHER" id="PTHR42884:SF23">
    <property type="entry name" value="FURIN-LIKE PROTEASE 2"/>
    <property type="match status" value="1"/>
</dbReference>
<dbReference type="InterPro" id="IPR023828">
    <property type="entry name" value="Peptidase_S8_Ser-AS"/>
</dbReference>
<dbReference type="PROSITE" id="PS00137">
    <property type="entry name" value="SUBTILASE_HIS"/>
    <property type="match status" value="1"/>
</dbReference>
<dbReference type="InterPro" id="IPR022398">
    <property type="entry name" value="Peptidase_S8_His-AS"/>
</dbReference>
<dbReference type="PROSITE" id="PS51829">
    <property type="entry name" value="P_HOMO_B"/>
    <property type="match status" value="1"/>
</dbReference>
<dbReference type="InterPro" id="IPR034182">
    <property type="entry name" value="Kexin/furin"/>
</dbReference>
<comment type="cofactor">
    <cofactor evidence="1">
        <name>Ca(2+)</name>
        <dbReference type="ChEBI" id="CHEBI:29108"/>
    </cofactor>
</comment>
<evidence type="ECO:0000256" key="5">
    <source>
        <dbReference type="ARBA" id="ARBA00022729"/>
    </source>
</evidence>
<keyword evidence="7 13" id="KW-0720">Serine protease</keyword>
<dbReference type="Gene3D" id="2.60.120.260">
    <property type="entry name" value="Galactose-binding domain-like"/>
    <property type="match status" value="1"/>
</dbReference>
<keyword evidence="6 13" id="KW-0378">Hydrolase</keyword>
<keyword evidence="17" id="KW-1185">Reference proteome</keyword>
<accession>A0AAF3EL44</accession>
<dbReference type="GO" id="GO:0004252">
    <property type="term" value="F:serine-type endopeptidase activity"/>
    <property type="evidence" value="ECO:0007669"/>
    <property type="project" value="UniProtKB-UniRule"/>
</dbReference>
<evidence type="ECO:0000256" key="12">
    <source>
        <dbReference type="PIRSR" id="PIRSR615500-1"/>
    </source>
</evidence>
<evidence type="ECO:0000256" key="8">
    <source>
        <dbReference type="ARBA" id="ARBA00022837"/>
    </source>
</evidence>
<dbReference type="InterPro" id="IPR002884">
    <property type="entry name" value="P_dom"/>
</dbReference>
<evidence type="ECO:0000256" key="10">
    <source>
        <dbReference type="ARBA" id="ARBA00023157"/>
    </source>
</evidence>
<protein>
    <recommendedName>
        <fullName evidence="16">P/Homo B domain-containing protein</fullName>
    </recommendedName>
</protein>
<keyword evidence="3 13" id="KW-0645">Protease</keyword>
<evidence type="ECO:0000256" key="3">
    <source>
        <dbReference type="ARBA" id="ARBA00022670"/>
    </source>
</evidence>
<dbReference type="PROSITE" id="PS00138">
    <property type="entry name" value="SUBTILASE_SER"/>
    <property type="match status" value="1"/>
</dbReference>
<dbReference type="InterPro" id="IPR036852">
    <property type="entry name" value="Peptidase_S8/S53_dom_sf"/>
</dbReference>
<dbReference type="InterPro" id="IPR015500">
    <property type="entry name" value="Peptidase_S8_subtilisin-rel"/>
</dbReference>
<dbReference type="Proteomes" id="UP000887575">
    <property type="component" value="Unassembled WGS sequence"/>
</dbReference>
<dbReference type="CDD" id="cd04059">
    <property type="entry name" value="Peptidases_S8_Protein_convertases_Kexins_Furin-like"/>
    <property type="match status" value="1"/>
</dbReference>
<dbReference type="InterPro" id="IPR023827">
    <property type="entry name" value="Peptidase_S8_Asp-AS"/>
</dbReference>
<evidence type="ECO:0000259" key="16">
    <source>
        <dbReference type="PROSITE" id="PS51829"/>
    </source>
</evidence>
<feature type="region of interest" description="Disordered" evidence="14">
    <location>
        <begin position="213"/>
        <end position="237"/>
    </location>
</feature>
<feature type="signal peptide" evidence="15">
    <location>
        <begin position="1"/>
        <end position="20"/>
    </location>
</feature>
<dbReference type="InterPro" id="IPR000209">
    <property type="entry name" value="Peptidase_S8/S53_dom"/>
</dbReference>
<keyword evidence="10" id="KW-1015">Disulfide bond</keyword>
<evidence type="ECO:0000256" key="15">
    <source>
        <dbReference type="SAM" id="SignalP"/>
    </source>
</evidence>
<reference evidence="18" key="1">
    <citation type="submission" date="2024-02" db="UniProtKB">
        <authorList>
            <consortium name="WormBaseParasite"/>
        </authorList>
    </citation>
    <scope>IDENTIFICATION</scope>
</reference>
<evidence type="ECO:0000256" key="7">
    <source>
        <dbReference type="ARBA" id="ARBA00022825"/>
    </source>
</evidence>
<organism evidence="17 18">
    <name type="scientific">Mesorhabditis belari</name>
    <dbReference type="NCBI Taxonomy" id="2138241"/>
    <lineage>
        <taxon>Eukaryota</taxon>
        <taxon>Metazoa</taxon>
        <taxon>Ecdysozoa</taxon>
        <taxon>Nematoda</taxon>
        <taxon>Chromadorea</taxon>
        <taxon>Rhabditida</taxon>
        <taxon>Rhabditina</taxon>
        <taxon>Rhabditomorpha</taxon>
        <taxon>Rhabditoidea</taxon>
        <taxon>Rhabditidae</taxon>
        <taxon>Mesorhabditinae</taxon>
        <taxon>Mesorhabditis</taxon>
    </lineage>
</organism>
<feature type="active site" description="Charge relay system" evidence="12 13">
    <location>
        <position position="237"/>
    </location>
</feature>
<feature type="active site" description="Charge relay system" evidence="12 13">
    <location>
        <position position="411"/>
    </location>
</feature>
<sequence length="690" mass="76043">MVISLKLLIVVFLLFGCVIANEEPSKDWLNDTDYIDSTHTVIRLKEKDDELAHQIAKRYGMVVKGEPFMENHYFFYHEQPDHAYRRKRTTSEQLGEHPAVEWVEEQRPKKRSKRDYIHIDDVQEKKTGEDLIGATKQTIHHMARRKSTLEVPQLPWIDPLYKNQWYLTGGADGGFDMNVREAWLMGYAGRNVTVSILDDGIQRDHPDLIANYDPMASSDINDHDDDPTPRNNGDNKHGTRCAGEVAAVAGNNQCGVGIAYKANIGGVRMLDGAVFDSVEAAALSLNQNHIDIYSASWGPEDDGQTFDGPGPLAREAFHRGIKSGRNGKGNIFVWASGNGGSRQDSCSADGYTTSIYTLSISSATSDNREPWYLEECPSSIATTYSSAAMSQPAVVTVDVPTGCTMSHTGTSASAPLAAGIIALALEANSKLTWRDVQHLVVRTANPKPLLSTAGWSTNGVGRKVSSKFGYGLMDGAALVKMAKTWKKAPEQNLCIYEYKLNRPNPRPVSGRFRMNFTIEVTGCQIGTPVLYLEHVQVLSTIQYGRRGDLKLTLISPAGTRSILLPPRPFDYNSNGFQKWPFLSVQQWGEDPRGTWVLIVESVTDNPKLKGTIEDWSLLLYGTAEPAQSGDPSHNAAPQSSVEYAVSGLTAQDRIPPYRRAAQGESTQNGMSPMKFLAICVYLILLLVLAA</sequence>
<feature type="domain" description="P/Homo B" evidence="16">
    <location>
        <begin position="487"/>
        <end position="625"/>
    </location>
</feature>
<dbReference type="SUPFAM" id="SSF49785">
    <property type="entry name" value="Galactose-binding domain-like"/>
    <property type="match status" value="1"/>
</dbReference>
<feature type="chain" id="PRO_5041945312" description="P/Homo B domain-containing protein" evidence="15">
    <location>
        <begin position="21"/>
        <end position="690"/>
    </location>
</feature>
<dbReference type="GO" id="GO:0045887">
    <property type="term" value="P:positive regulation of synaptic assembly at neuromuscular junction"/>
    <property type="evidence" value="ECO:0007669"/>
    <property type="project" value="UniProtKB-ARBA"/>
</dbReference>
<keyword evidence="4" id="KW-0165">Cleavage on pair of basic residues</keyword>
<evidence type="ECO:0000256" key="9">
    <source>
        <dbReference type="ARBA" id="ARBA00023145"/>
    </source>
</evidence>
<evidence type="ECO:0000313" key="17">
    <source>
        <dbReference type="Proteomes" id="UP000887575"/>
    </source>
</evidence>
<evidence type="ECO:0000256" key="4">
    <source>
        <dbReference type="ARBA" id="ARBA00022685"/>
    </source>
</evidence>
<evidence type="ECO:0000256" key="11">
    <source>
        <dbReference type="ARBA" id="ARBA00023180"/>
    </source>
</evidence>
<evidence type="ECO:0000313" key="18">
    <source>
        <dbReference type="WBParaSite" id="MBELARI_LOCUS14762"/>
    </source>
</evidence>
<dbReference type="AlphaFoldDB" id="A0AAF3EL44"/>
<keyword evidence="11" id="KW-0325">Glycoprotein</keyword>
<dbReference type="Gene3D" id="3.40.50.200">
    <property type="entry name" value="Peptidase S8/S53 domain"/>
    <property type="match status" value="1"/>
</dbReference>
<dbReference type="InterPro" id="IPR008979">
    <property type="entry name" value="Galactose-bd-like_sf"/>
</dbReference>
<dbReference type="GO" id="GO:0016485">
    <property type="term" value="P:protein processing"/>
    <property type="evidence" value="ECO:0007669"/>
    <property type="project" value="TreeGrafter"/>
</dbReference>
<dbReference type="SUPFAM" id="SSF52743">
    <property type="entry name" value="Subtilisin-like"/>
    <property type="match status" value="1"/>
</dbReference>
<dbReference type="GO" id="GO:0005802">
    <property type="term" value="C:trans-Golgi network"/>
    <property type="evidence" value="ECO:0007669"/>
    <property type="project" value="TreeGrafter"/>
</dbReference>
<dbReference type="PANTHER" id="PTHR42884">
    <property type="entry name" value="PROPROTEIN CONVERTASE SUBTILISIN/KEXIN-RELATED"/>
    <property type="match status" value="1"/>
</dbReference>
<dbReference type="Pfam" id="PF01483">
    <property type="entry name" value="P_proprotein"/>
    <property type="match status" value="1"/>
</dbReference>
<dbReference type="Pfam" id="PF00082">
    <property type="entry name" value="Peptidase_S8"/>
    <property type="match status" value="1"/>
</dbReference>
<evidence type="ECO:0000256" key="1">
    <source>
        <dbReference type="ARBA" id="ARBA00001913"/>
    </source>
</evidence>
<dbReference type="GO" id="GO:0000139">
    <property type="term" value="C:Golgi membrane"/>
    <property type="evidence" value="ECO:0007669"/>
    <property type="project" value="TreeGrafter"/>
</dbReference>
<keyword evidence="8" id="KW-0106">Calcium</keyword>
<evidence type="ECO:0000256" key="14">
    <source>
        <dbReference type="SAM" id="MobiDB-lite"/>
    </source>
</evidence>
<name>A0AAF3EL44_9BILA</name>
<dbReference type="PROSITE" id="PS51892">
    <property type="entry name" value="SUBTILASE"/>
    <property type="match status" value="1"/>
</dbReference>
<dbReference type="PROSITE" id="PS51257">
    <property type="entry name" value="PROKAR_LIPOPROTEIN"/>
    <property type="match status" value="1"/>
</dbReference>
<dbReference type="FunFam" id="2.60.120.260:FF:000006">
    <property type="entry name" value="Proprotein convertase subtilisin/kexin type 5"/>
    <property type="match status" value="1"/>
</dbReference>
<dbReference type="InterPro" id="IPR038466">
    <property type="entry name" value="S8_pro-domain_sf"/>
</dbReference>
<dbReference type="InterPro" id="IPR032815">
    <property type="entry name" value="S8_pro-domain"/>
</dbReference>
<evidence type="ECO:0000256" key="2">
    <source>
        <dbReference type="ARBA" id="ARBA00005325"/>
    </source>
</evidence>